<proteinExistence type="predicted"/>
<sequence length="142" mass="15774">MTIDYITEPTGTDYVTEPVVRAERLIKDFVTGDTTFRALDDVSVEIHRGEMVAIMGPSGSGKSTLMTVLGLLDSPSGGSYYLDGQDVSQLGRFEQARVRNAKIGFVFQNFNLLPRLSALKNVELPLVYARMDGREREQRARA</sequence>
<gene>
    <name evidence="2" type="ORF">SE17_28650</name>
</gene>
<dbReference type="PANTHER" id="PTHR24220">
    <property type="entry name" value="IMPORT ATP-BINDING PROTEIN"/>
    <property type="match status" value="1"/>
</dbReference>
<organism evidence="2 3">
    <name type="scientific">Kouleothrix aurantiaca</name>
    <dbReference type="NCBI Taxonomy" id="186479"/>
    <lineage>
        <taxon>Bacteria</taxon>
        <taxon>Bacillati</taxon>
        <taxon>Chloroflexota</taxon>
        <taxon>Chloroflexia</taxon>
        <taxon>Chloroflexales</taxon>
        <taxon>Roseiflexineae</taxon>
        <taxon>Roseiflexaceae</taxon>
        <taxon>Kouleothrix</taxon>
    </lineage>
</organism>
<evidence type="ECO:0000313" key="3">
    <source>
        <dbReference type="Proteomes" id="UP000050509"/>
    </source>
</evidence>
<feature type="domain" description="ABC transporter" evidence="1">
    <location>
        <begin position="39"/>
        <end position="135"/>
    </location>
</feature>
<dbReference type="Proteomes" id="UP000050509">
    <property type="component" value="Unassembled WGS sequence"/>
</dbReference>
<dbReference type="Gene3D" id="3.40.50.300">
    <property type="entry name" value="P-loop containing nucleotide triphosphate hydrolases"/>
    <property type="match status" value="1"/>
</dbReference>
<evidence type="ECO:0000313" key="2">
    <source>
        <dbReference type="EMBL" id="KPV50150.1"/>
    </source>
</evidence>
<keyword evidence="3" id="KW-1185">Reference proteome</keyword>
<dbReference type="InterPro" id="IPR015854">
    <property type="entry name" value="ABC_transpr_LolD-like"/>
</dbReference>
<dbReference type="InterPro" id="IPR003439">
    <property type="entry name" value="ABC_transporter-like_ATP-bd"/>
</dbReference>
<evidence type="ECO:0000259" key="1">
    <source>
        <dbReference type="Pfam" id="PF00005"/>
    </source>
</evidence>
<dbReference type="GO" id="GO:0022857">
    <property type="term" value="F:transmembrane transporter activity"/>
    <property type="evidence" value="ECO:0007669"/>
    <property type="project" value="TreeGrafter"/>
</dbReference>
<dbReference type="GO" id="GO:0016887">
    <property type="term" value="F:ATP hydrolysis activity"/>
    <property type="evidence" value="ECO:0007669"/>
    <property type="project" value="InterPro"/>
</dbReference>
<dbReference type="SUPFAM" id="SSF52540">
    <property type="entry name" value="P-loop containing nucleoside triphosphate hydrolases"/>
    <property type="match status" value="1"/>
</dbReference>
<protein>
    <submittedName>
        <fullName evidence="2">ABC transporter</fullName>
    </submittedName>
</protein>
<comment type="caution">
    <text evidence="2">The sequence shown here is derived from an EMBL/GenBank/DDBJ whole genome shotgun (WGS) entry which is preliminary data.</text>
</comment>
<name>A0A0P9CW25_9CHLR</name>
<feature type="non-terminal residue" evidence="2">
    <location>
        <position position="142"/>
    </location>
</feature>
<accession>A0A0P9CW25</accession>
<dbReference type="GO" id="GO:0005524">
    <property type="term" value="F:ATP binding"/>
    <property type="evidence" value="ECO:0007669"/>
    <property type="project" value="InterPro"/>
</dbReference>
<dbReference type="InterPro" id="IPR027417">
    <property type="entry name" value="P-loop_NTPase"/>
</dbReference>
<reference evidence="2 3" key="1">
    <citation type="submission" date="2015-09" db="EMBL/GenBank/DDBJ databases">
        <title>Draft genome sequence of Kouleothrix aurantiaca JCM 19913.</title>
        <authorList>
            <person name="Hemp J."/>
        </authorList>
    </citation>
    <scope>NUCLEOTIDE SEQUENCE [LARGE SCALE GENOMIC DNA]</scope>
    <source>
        <strain evidence="2 3">COM-B</strain>
    </source>
</reference>
<dbReference type="AlphaFoldDB" id="A0A0P9CW25"/>
<dbReference type="EMBL" id="LJCR01001556">
    <property type="protein sequence ID" value="KPV50150.1"/>
    <property type="molecule type" value="Genomic_DNA"/>
</dbReference>
<dbReference type="Pfam" id="PF00005">
    <property type="entry name" value="ABC_tran"/>
    <property type="match status" value="1"/>
</dbReference>
<dbReference type="PANTHER" id="PTHR24220:SF648">
    <property type="entry name" value="ABC TRANSPORTER ATP-BINDING PROTEIN YTRE"/>
    <property type="match status" value="1"/>
</dbReference>
<dbReference type="GO" id="GO:0005886">
    <property type="term" value="C:plasma membrane"/>
    <property type="evidence" value="ECO:0007669"/>
    <property type="project" value="TreeGrafter"/>
</dbReference>